<dbReference type="AlphaFoldDB" id="A0A7W6NXG5"/>
<feature type="transmembrane region" description="Helical" evidence="1">
    <location>
        <begin position="54"/>
        <end position="72"/>
    </location>
</feature>
<feature type="transmembrane region" description="Helical" evidence="1">
    <location>
        <begin position="21"/>
        <end position="48"/>
    </location>
</feature>
<keyword evidence="3" id="KW-1185">Reference proteome</keyword>
<gene>
    <name evidence="2" type="ORF">GGR46_003746</name>
</gene>
<dbReference type="Proteomes" id="UP000557392">
    <property type="component" value="Unassembled WGS sequence"/>
</dbReference>
<evidence type="ECO:0000313" key="2">
    <source>
        <dbReference type="EMBL" id="MBB4100174.1"/>
    </source>
</evidence>
<protein>
    <submittedName>
        <fullName evidence="2">Uncharacterized protein</fullName>
    </submittedName>
</protein>
<keyword evidence="1" id="KW-0812">Transmembrane</keyword>
<name>A0A7W6NXG5_9SPHN</name>
<accession>A0A7W6NXG5</accession>
<evidence type="ECO:0000313" key="3">
    <source>
        <dbReference type="Proteomes" id="UP000557392"/>
    </source>
</evidence>
<comment type="caution">
    <text evidence="2">The sequence shown here is derived from an EMBL/GenBank/DDBJ whole genome shotgun (WGS) entry which is preliminary data.</text>
</comment>
<reference evidence="2 3" key="1">
    <citation type="submission" date="2020-08" db="EMBL/GenBank/DDBJ databases">
        <title>Genomic Encyclopedia of Type Strains, Phase IV (KMG-IV): sequencing the most valuable type-strain genomes for metagenomic binning, comparative biology and taxonomic classification.</title>
        <authorList>
            <person name="Goeker M."/>
        </authorList>
    </citation>
    <scope>NUCLEOTIDE SEQUENCE [LARGE SCALE GENOMIC DNA]</scope>
    <source>
        <strain evidence="2 3">DSM 101806</strain>
    </source>
</reference>
<dbReference type="RefSeq" id="WP_183999493.1">
    <property type="nucleotide sequence ID" value="NZ_JACIEH010000003.1"/>
</dbReference>
<dbReference type="EMBL" id="JACIEH010000003">
    <property type="protein sequence ID" value="MBB4100174.1"/>
    <property type="molecule type" value="Genomic_DNA"/>
</dbReference>
<keyword evidence="1" id="KW-1133">Transmembrane helix</keyword>
<evidence type="ECO:0000256" key="1">
    <source>
        <dbReference type="SAM" id="Phobius"/>
    </source>
</evidence>
<sequence>MIGNAFRVRPGYWFRPKKFGFGAVPVTWQGWVATLVFGALVGLLVNFATHRDRMWLVLLVPLVVAFLWLLAIKTDGEWRFRWGGDQ</sequence>
<organism evidence="2 3">
    <name type="scientific">Sphingomonas kyeonggiensis</name>
    <dbReference type="NCBI Taxonomy" id="1268553"/>
    <lineage>
        <taxon>Bacteria</taxon>
        <taxon>Pseudomonadati</taxon>
        <taxon>Pseudomonadota</taxon>
        <taxon>Alphaproteobacteria</taxon>
        <taxon>Sphingomonadales</taxon>
        <taxon>Sphingomonadaceae</taxon>
        <taxon>Sphingomonas</taxon>
    </lineage>
</organism>
<proteinExistence type="predicted"/>
<keyword evidence="1" id="KW-0472">Membrane</keyword>